<comment type="similarity">
    <text evidence="1">Belongs to the 4-hydroxybenzoyl-CoA thioesterase family.</text>
</comment>
<dbReference type="Proteomes" id="UP000009100">
    <property type="component" value="Chromosome 1"/>
</dbReference>
<organism evidence="3 4">
    <name type="scientific">Vibrio atlanticus (strain LGP32)</name>
    <name type="common">Vibrio splendidus (strain Mel32)</name>
    <dbReference type="NCBI Taxonomy" id="575788"/>
    <lineage>
        <taxon>Bacteria</taxon>
        <taxon>Pseudomonadati</taxon>
        <taxon>Pseudomonadota</taxon>
        <taxon>Gammaproteobacteria</taxon>
        <taxon>Vibrionales</taxon>
        <taxon>Vibrionaceae</taxon>
        <taxon>Vibrio</taxon>
    </lineage>
</organism>
<name>B7VI07_VIBA3</name>
<dbReference type="PANTHER" id="PTHR31793">
    <property type="entry name" value="4-HYDROXYBENZOYL-COA THIOESTERASE FAMILY MEMBER"/>
    <property type="match status" value="1"/>
</dbReference>
<gene>
    <name evidence="3" type="ordered locus">VS_2213</name>
</gene>
<dbReference type="AlphaFoldDB" id="B7VI07"/>
<dbReference type="InterPro" id="IPR050563">
    <property type="entry name" value="4-hydroxybenzoyl-CoA_TE"/>
</dbReference>
<accession>B7VI07</accession>
<keyword evidence="2" id="KW-0378">Hydrolase</keyword>
<dbReference type="InterPro" id="IPR029069">
    <property type="entry name" value="HotDog_dom_sf"/>
</dbReference>
<dbReference type="PROSITE" id="PS01328">
    <property type="entry name" value="4HBCOA_THIOESTERASE"/>
    <property type="match status" value="1"/>
</dbReference>
<dbReference type="GO" id="GO:0047617">
    <property type="term" value="F:fatty acyl-CoA hydrolase activity"/>
    <property type="evidence" value="ECO:0007669"/>
    <property type="project" value="TreeGrafter"/>
</dbReference>
<evidence type="ECO:0000256" key="1">
    <source>
        <dbReference type="ARBA" id="ARBA00005953"/>
    </source>
</evidence>
<reference evidence="3 4" key="1">
    <citation type="submission" date="2009-02" db="EMBL/GenBank/DDBJ databases">
        <title>Vibrio splendidus str. LGP32 complete genome.</title>
        <authorList>
            <person name="Mazel D."/>
            <person name="Le Roux F."/>
        </authorList>
    </citation>
    <scope>NUCLEOTIDE SEQUENCE [LARGE SCALE GENOMIC DNA]</scope>
    <source>
        <strain evidence="3 4">LGP32</strain>
    </source>
</reference>
<dbReference type="Pfam" id="PF13279">
    <property type="entry name" value="4HBT_2"/>
    <property type="match status" value="1"/>
</dbReference>
<dbReference type="InterPro" id="IPR006684">
    <property type="entry name" value="YbgC/YbaW"/>
</dbReference>
<evidence type="ECO:0000313" key="3">
    <source>
        <dbReference type="EMBL" id="CAV19377.1"/>
    </source>
</evidence>
<dbReference type="InterPro" id="IPR008272">
    <property type="entry name" value="HB-CoA_thioesterase_AS"/>
</dbReference>
<dbReference type="PIRSF" id="PIRSF003230">
    <property type="entry name" value="YbgC"/>
    <property type="match status" value="1"/>
</dbReference>
<sequence length="138" mass="15971">MISMSQIYHHPVQIYYEDTDHSGVVYHPNFLKYFERAREHVLGSDKLATLWNEHGLGFAVYKANMTFQDGVEFAEICDIRTSFELDGKYKTLWRQEVWRKDATKPAVIGDIEMVCLDKDKQLQPVPAEVLKAMLGETS</sequence>
<dbReference type="STRING" id="575788.VS_2213"/>
<dbReference type="EMBL" id="FM954972">
    <property type="protein sequence ID" value="CAV19377.1"/>
    <property type="molecule type" value="Genomic_DNA"/>
</dbReference>
<dbReference type="eggNOG" id="COG0824">
    <property type="taxonomic scope" value="Bacteria"/>
</dbReference>
<dbReference type="SUPFAM" id="SSF54637">
    <property type="entry name" value="Thioesterase/thiol ester dehydrase-isomerase"/>
    <property type="match status" value="1"/>
</dbReference>
<dbReference type="HOGENOM" id="CLU_101141_7_1_6"/>
<evidence type="ECO:0000313" key="4">
    <source>
        <dbReference type="Proteomes" id="UP000009100"/>
    </source>
</evidence>
<dbReference type="KEGG" id="vsp:VS_2213"/>
<dbReference type="Gene3D" id="3.10.129.10">
    <property type="entry name" value="Hotdog Thioesterase"/>
    <property type="match status" value="1"/>
</dbReference>
<protein>
    <submittedName>
        <fullName evidence="3">Predicted thioesterase</fullName>
    </submittedName>
</protein>
<dbReference type="PANTHER" id="PTHR31793:SF37">
    <property type="entry name" value="ACYL-COA THIOESTER HYDROLASE YBGC"/>
    <property type="match status" value="1"/>
</dbReference>
<proteinExistence type="inferred from homology"/>
<evidence type="ECO:0000256" key="2">
    <source>
        <dbReference type="ARBA" id="ARBA00022801"/>
    </source>
</evidence>
<dbReference type="CDD" id="cd00586">
    <property type="entry name" value="4HBT"/>
    <property type="match status" value="1"/>
</dbReference>